<dbReference type="KEGG" id="dpg:DESPIGER_2089"/>
<dbReference type="Proteomes" id="UP000186323">
    <property type="component" value="Chromosome I"/>
</dbReference>
<organism evidence="1 2">
    <name type="scientific">Desulfovibrio piger</name>
    <dbReference type="NCBI Taxonomy" id="901"/>
    <lineage>
        <taxon>Bacteria</taxon>
        <taxon>Pseudomonadati</taxon>
        <taxon>Thermodesulfobacteriota</taxon>
        <taxon>Desulfovibrionia</taxon>
        <taxon>Desulfovibrionales</taxon>
        <taxon>Desulfovibrionaceae</taxon>
        <taxon>Desulfovibrio</taxon>
    </lineage>
</organism>
<keyword evidence="2" id="KW-1185">Reference proteome</keyword>
<sequence length="49" mass="5007">MPGLHACPLAAACRGAAYTRQSNHCGRDCKPLSSGRPRAVSVVSGLLVA</sequence>
<evidence type="ECO:0000313" key="2">
    <source>
        <dbReference type="Proteomes" id="UP000186323"/>
    </source>
</evidence>
<gene>
    <name evidence="1" type="ORF">DESPIGER_2089</name>
</gene>
<dbReference type="AlphaFoldDB" id="A0A1K1LGS7"/>
<dbReference type="EMBL" id="LT630450">
    <property type="protein sequence ID" value="SFV73913.1"/>
    <property type="molecule type" value="Genomic_DNA"/>
</dbReference>
<reference evidence="2" key="1">
    <citation type="submission" date="2016-10" db="EMBL/GenBank/DDBJ databases">
        <authorList>
            <person name="Wegmann U."/>
        </authorList>
    </citation>
    <scope>NUCLEOTIDE SEQUENCE [LARGE SCALE GENOMIC DNA]</scope>
</reference>
<accession>A0A1K1LGS7</accession>
<protein>
    <submittedName>
        <fullName evidence="1">Uncharacterized protein</fullName>
    </submittedName>
</protein>
<evidence type="ECO:0000313" key="1">
    <source>
        <dbReference type="EMBL" id="SFV73913.1"/>
    </source>
</evidence>
<name>A0A1K1LGS7_9BACT</name>
<proteinExistence type="predicted"/>